<evidence type="ECO:0000313" key="13">
    <source>
        <dbReference type="EMBL" id="UWP61257.1"/>
    </source>
</evidence>
<keyword evidence="14" id="KW-1185">Reference proteome</keyword>
<feature type="transmembrane region" description="Helical" evidence="11">
    <location>
        <begin position="257"/>
        <end position="282"/>
    </location>
</feature>
<protein>
    <recommendedName>
        <fullName evidence="9">Cd(2+)-exporting ATPase</fullName>
        <ecNumber evidence="9">7.2.2.21</ecNumber>
    </recommendedName>
</protein>
<dbReference type="InterPro" id="IPR059000">
    <property type="entry name" value="ATPase_P-type_domA"/>
</dbReference>
<dbReference type="Pfam" id="PF00122">
    <property type="entry name" value="E1-E2_ATPase"/>
    <property type="match status" value="1"/>
</dbReference>
<feature type="transmembrane region" description="Helical" evidence="11">
    <location>
        <begin position="569"/>
        <end position="589"/>
    </location>
</feature>
<keyword evidence="7 11" id="KW-1133">Transmembrane helix</keyword>
<dbReference type="InterPro" id="IPR008250">
    <property type="entry name" value="ATPase_P-typ_transduc_dom_A_sf"/>
</dbReference>
<dbReference type="InterPro" id="IPR027256">
    <property type="entry name" value="P-typ_ATPase_IB"/>
</dbReference>
<dbReference type="EC" id="7.2.2.21" evidence="9"/>
<evidence type="ECO:0000256" key="2">
    <source>
        <dbReference type="ARBA" id="ARBA00006024"/>
    </source>
</evidence>
<keyword evidence="5 11" id="KW-0479">Metal-binding</keyword>
<dbReference type="InterPro" id="IPR036412">
    <property type="entry name" value="HAD-like_sf"/>
</dbReference>
<evidence type="ECO:0000256" key="5">
    <source>
        <dbReference type="ARBA" id="ARBA00022723"/>
    </source>
</evidence>
<dbReference type="InterPro" id="IPR023299">
    <property type="entry name" value="ATPase_P-typ_cyto_dom_N"/>
</dbReference>
<evidence type="ECO:0000256" key="7">
    <source>
        <dbReference type="ARBA" id="ARBA00022989"/>
    </source>
</evidence>
<dbReference type="SFLD" id="SFLDF00027">
    <property type="entry name" value="p-type_atpase"/>
    <property type="match status" value="1"/>
</dbReference>
<feature type="transmembrane region" description="Helical" evidence="11">
    <location>
        <begin position="65"/>
        <end position="95"/>
    </location>
</feature>
<comment type="catalytic activity">
    <reaction evidence="10">
        <text>Cd(2+)(in) + ATP + H2O = Cd(2+)(out) + ADP + phosphate + H(+)</text>
        <dbReference type="Rhea" id="RHEA:12132"/>
        <dbReference type="ChEBI" id="CHEBI:15377"/>
        <dbReference type="ChEBI" id="CHEBI:15378"/>
        <dbReference type="ChEBI" id="CHEBI:30616"/>
        <dbReference type="ChEBI" id="CHEBI:43474"/>
        <dbReference type="ChEBI" id="CHEBI:48775"/>
        <dbReference type="ChEBI" id="CHEBI:456216"/>
        <dbReference type="EC" id="7.2.2.21"/>
    </reaction>
</comment>
<feature type="domain" description="P-type ATPase A" evidence="12">
    <location>
        <begin position="116"/>
        <end position="215"/>
    </location>
</feature>
<sequence length="631" mass="67444">MSKMLWKTMWFPALTASLILAAALLDFVLHVPFPVPFSVVALTLAGGYVCWSTVTAVISLRKVTAGVLVVLALIGTICVGEYLSGAIVSFMMIFGEALEELTMERTKNAVRDLISLVPPVCRKYIDKEYREVSIKTVRPGDVLKVIPGERIPVDGVIIKGQASVNEASITGESLPVDKTVNDTVYVGALNENGVIEIKTVKIGSDTVLGKIIGTVREAQENKGDTQRIADTFAKYFLPVILVICAVVGIVTRDLMRVMTILVIACPCALVLATPTAVIASVGNAAKRGIILKGGSAIERCAEITAVCLDKTGTLTKGRPRVVSFVSWGYEQETLQALGIAEKNSQHPIAGAVRDYLTTVKKTDLSGLADGEFELLFGRGVRVSLPGAVYEVSNRKVLDDCDPDGGKAEEFLDREEKLGRTAMLIVCGRRILGGISVADTLRESVPETIQALRKMGIGRIVMLTGDNEATAREICSQAGITEYHAGLLPDEKLQYLEELQKQGEKVAMVGDGINDAPALALADVGIAMGAAGTDVAVETADIAFMADNIEAFPFTLALSRRTAHIIRQNIIVFACIVNVCGVLLSGLGFLNPVVGALIHNASSIFVVLNSSRMLSWRLPTSDKTLRVSGQSA</sequence>
<dbReference type="SUPFAM" id="SSF81665">
    <property type="entry name" value="Calcium ATPase, transmembrane domain M"/>
    <property type="match status" value="1"/>
</dbReference>
<dbReference type="InterPro" id="IPR018303">
    <property type="entry name" value="ATPase_P-typ_P_site"/>
</dbReference>
<organism evidence="13 14">
    <name type="scientific">Ruminococcus gauvreauii</name>
    <dbReference type="NCBI Taxonomy" id="438033"/>
    <lineage>
        <taxon>Bacteria</taxon>
        <taxon>Bacillati</taxon>
        <taxon>Bacillota</taxon>
        <taxon>Clostridia</taxon>
        <taxon>Eubacteriales</taxon>
        <taxon>Oscillospiraceae</taxon>
        <taxon>Ruminococcus</taxon>
    </lineage>
</organism>
<dbReference type="Proteomes" id="UP001060164">
    <property type="component" value="Chromosome"/>
</dbReference>
<reference evidence="13" key="1">
    <citation type="journal article" date="2022" name="Cell">
        <title>Design, construction, and in vivo augmentation of a complex gut microbiome.</title>
        <authorList>
            <person name="Cheng A.G."/>
            <person name="Ho P.Y."/>
            <person name="Aranda-Diaz A."/>
            <person name="Jain S."/>
            <person name="Yu F.B."/>
            <person name="Meng X."/>
            <person name="Wang M."/>
            <person name="Iakiviak M."/>
            <person name="Nagashima K."/>
            <person name="Zhao A."/>
            <person name="Murugkar P."/>
            <person name="Patil A."/>
            <person name="Atabakhsh K."/>
            <person name="Weakley A."/>
            <person name="Yan J."/>
            <person name="Brumbaugh A.R."/>
            <person name="Higginbottom S."/>
            <person name="Dimas A."/>
            <person name="Shiver A.L."/>
            <person name="Deutschbauer A."/>
            <person name="Neff N."/>
            <person name="Sonnenburg J.L."/>
            <person name="Huang K.C."/>
            <person name="Fischbach M.A."/>
        </authorList>
    </citation>
    <scope>NUCLEOTIDE SEQUENCE</scope>
    <source>
        <strain evidence="13">DSM 19829</strain>
    </source>
</reference>
<dbReference type="Gene3D" id="2.70.150.10">
    <property type="entry name" value="Calcium-transporting ATPase, cytoplasmic transduction domain A"/>
    <property type="match status" value="1"/>
</dbReference>
<evidence type="ECO:0000256" key="11">
    <source>
        <dbReference type="RuleBase" id="RU362081"/>
    </source>
</evidence>
<comment type="subcellular location">
    <subcellularLocation>
        <location evidence="11">Cell membrane</location>
    </subcellularLocation>
    <subcellularLocation>
        <location evidence="1">Membrane</location>
        <topology evidence="1">Multi-pass membrane protein</topology>
    </subcellularLocation>
</comment>
<dbReference type="SUPFAM" id="SSF81653">
    <property type="entry name" value="Calcium ATPase, transduction domain A"/>
    <property type="match status" value="1"/>
</dbReference>
<dbReference type="Gene3D" id="3.40.1110.10">
    <property type="entry name" value="Calcium-transporting ATPase, cytoplasmic domain N"/>
    <property type="match status" value="1"/>
</dbReference>
<dbReference type="Gene3D" id="3.40.50.1000">
    <property type="entry name" value="HAD superfamily/HAD-like"/>
    <property type="match status" value="1"/>
</dbReference>
<keyword evidence="11" id="KW-0067">ATP-binding</keyword>
<dbReference type="NCBIfam" id="TIGR01494">
    <property type="entry name" value="ATPase_P-type"/>
    <property type="match status" value="2"/>
</dbReference>
<evidence type="ECO:0000313" key="14">
    <source>
        <dbReference type="Proteomes" id="UP001060164"/>
    </source>
</evidence>
<dbReference type="InterPro" id="IPR044492">
    <property type="entry name" value="P_typ_ATPase_HD_dom"/>
</dbReference>
<dbReference type="Pfam" id="PF00702">
    <property type="entry name" value="Hydrolase"/>
    <property type="match status" value="1"/>
</dbReference>
<dbReference type="PROSITE" id="PS01229">
    <property type="entry name" value="COF_2"/>
    <property type="match status" value="1"/>
</dbReference>
<evidence type="ECO:0000256" key="8">
    <source>
        <dbReference type="ARBA" id="ARBA00023136"/>
    </source>
</evidence>
<keyword evidence="11" id="KW-0547">Nucleotide-binding</keyword>
<evidence type="ECO:0000256" key="3">
    <source>
        <dbReference type="ARBA" id="ARBA00022539"/>
    </source>
</evidence>
<evidence type="ECO:0000256" key="9">
    <source>
        <dbReference type="ARBA" id="ARBA00039103"/>
    </source>
</evidence>
<dbReference type="SFLD" id="SFLDS00003">
    <property type="entry name" value="Haloacid_Dehalogenase"/>
    <property type="match status" value="1"/>
</dbReference>
<dbReference type="RefSeq" id="WP_028527729.1">
    <property type="nucleotide sequence ID" value="NZ_CABLBR010000004.1"/>
</dbReference>
<name>A0ABY5VLT5_9FIRM</name>
<keyword evidence="3" id="KW-0104">Cadmium</keyword>
<evidence type="ECO:0000256" key="4">
    <source>
        <dbReference type="ARBA" id="ARBA00022692"/>
    </source>
</evidence>
<evidence type="ECO:0000259" key="12">
    <source>
        <dbReference type="Pfam" id="PF00122"/>
    </source>
</evidence>
<dbReference type="NCBIfam" id="TIGR01511">
    <property type="entry name" value="ATPase-IB1_Cu"/>
    <property type="match status" value="1"/>
</dbReference>
<keyword evidence="11" id="KW-1003">Cell membrane</keyword>
<evidence type="ECO:0000256" key="10">
    <source>
        <dbReference type="ARBA" id="ARBA00049338"/>
    </source>
</evidence>
<evidence type="ECO:0000256" key="1">
    <source>
        <dbReference type="ARBA" id="ARBA00004141"/>
    </source>
</evidence>
<dbReference type="PANTHER" id="PTHR48085:SF5">
    <property type="entry name" value="CADMIUM_ZINC-TRANSPORTING ATPASE HMA4-RELATED"/>
    <property type="match status" value="1"/>
</dbReference>
<evidence type="ECO:0000256" key="6">
    <source>
        <dbReference type="ARBA" id="ARBA00022967"/>
    </source>
</evidence>
<dbReference type="InterPro" id="IPR051014">
    <property type="entry name" value="Cation_Transport_ATPase_IB"/>
</dbReference>
<dbReference type="InterPro" id="IPR023298">
    <property type="entry name" value="ATPase_P-typ_TM_dom_sf"/>
</dbReference>
<dbReference type="SFLD" id="SFLDG00002">
    <property type="entry name" value="C1.7:_P-type_atpase_like"/>
    <property type="match status" value="1"/>
</dbReference>
<gene>
    <name evidence="13" type="ORF">NQ502_09610</name>
</gene>
<dbReference type="PANTHER" id="PTHR48085">
    <property type="entry name" value="CADMIUM/ZINC-TRANSPORTING ATPASE HMA2-RELATED"/>
    <property type="match status" value="1"/>
</dbReference>
<dbReference type="SUPFAM" id="SSF56784">
    <property type="entry name" value="HAD-like"/>
    <property type="match status" value="1"/>
</dbReference>
<dbReference type="EMBL" id="CP102290">
    <property type="protein sequence ID" value="UWP61257.1"/>
    <property type="molecule type" value="Genomic_DNA"/>
</dbReference>
<dbReference type="InterPro" id="IPR023214">
    <property type="entry name" value="HAD_sf"/>
</dbReference>
<keyword evidence="4 11" id="KW-0812">Transmembrane</keyword>
<feature type="transmembrane region" description="Helical" evidence="11">
    <location>
        <begin position="232"/>
        <end position="251"/>
    </location>
</feature>
<dbReference type="CDD" id="cd02079">
    <property type="entry name" value="P-type_ATPase_HM"/>
    <property type="match status" value="1"/>
</dbReference>
<keyword evidence="6" id="KW-1278">Translocase</keyword>
<dbReference type="PRINTS" id="PR00941">
    <property type="entry name" value="CDATPASE"/>
</dbReference>
<accession>A0ABY5VLT5</accession>
<keyword evidence="8 11" id="KW-0472">Membrane</keyword>
<dbReference type="PRINTS" id="PR00119">
    <property type="entry name" value="CATATPASE"/>
</dbReference>
<dbReference type="InterPro" id="IPR001757">
    <property type="entry name" value="P_typ_ATPase"/>
</dbReference>
<comment type="similarity">
    <text evidence="2 11">Belongs to the cation transport ATPase (P-type) (TC 3.A.3) family. Type IB subfamily.</text>
</comment>
<proteinExistence type="inferred from homology"/>
<dbReference type="PROSITE" id="PS00154">
    <property type="entry name" value="ATPASE_E1_E2"/>
    <property type="match status" value="1"/>
</dbReference>
<dbReference type="NCBIfam" id="TIGR01525">
    <property type="entry name" value="ATPase-IB_hvy"/>
    <property type="match status" value="1"/>
</dbReference>